<dbReference type="Proteomes" id="UP000724874">
    <property type="component" value="Unassembled WGS sequence"/>
</dbReference>
<gene>
    <name evidence="1" type="ORF">CPB84DRAFT_1767857</name>
</gene>
<dbReference type="EMBL" id="JADNYJ010000013">
    <property type="protein sequence ID" value="KAF8907896.1"/>
    <property type="molecule type" value="Genomic_DNA"/>
</dbReference>
<keyword evidence="2" id="KW-1185">Reference proteome</keyword>
<proteinExistence type="predicted"/>
<evidence type="ECO:0000313" key="2">
    <source>
        <dbReference type="Proteomes" id="UP000724874"/>
    </source>
</evidence>
<dbReference type="AlphaFoldDB" id="A0A9P5NXK4"/>
<comment type="caution">
    <text evidence="1">The sequence shown here is derived from an EMBL/GenBank/DDBJ whole genome shotgun (WGS) entry which is preliminary data.</text>
</comment>
<organism evidence="1 2">
    <name type="scientific">Gymnopilus junonius</name>
    <name type="common">Spectacular rustgill mushroom</name>
    <name type="synonym">Gymnopilus spectabilis subsp. junonius</name>
    <dbReference type="NCBI Taxonomy" id="109634"/>
    <lineage>
        <taxon>Eukaryota</taxon>
        <taxon>Fungi</taxon>
        <taxon>Dikarya</taxon>
        <taxon>Basidiomycota</taxon>
        <taxon>Agaricomycotina</taxon>
        <taxon>Agaricomycetes</taxon>
        <taxon>Agaricomycetidae</taxon>
        <taxon>Agaricales</taxon>
        <taxon>Agaricineae</taxon>
        <taxon>Hymenogastraceae</taxon>
        <taxon>Gymnopilus</taxon>
    </lineage>
</organism>
<sequence length="178" mass="20812">MPWNYRHAVSYACVVFPSKQLWIYRETFHSFLLAKEPLSRIGRQLEELEISMDRSLSRPLHDWAKGVNFEHLKSLVARMDSDSESRSNNVLFDHSDFGHTLLNILFLPSLEILKLTGFGGWYITCFLFTFLRHSLAQASLRKLHLRDMEFSKGNLTKLLPHRPNLEELVADLPFEDLH</sequence>
<accession>A0A9P5NXK4</accession>
<name>A0A9P5NXK4_GYMJU</name>
<reference evidence="1" key="1">
    <citation type="submission" date="2020-11" db="EMBL/GenBank/DDBJ databases">
        <authorList>
            <consortium name="DOE Joint Genome Institute"/>
            <person name="Ahrendt S."/>
            <person name="Riley R."/>
            <person name="Andreopoulos W."/>
            <person name="LaButti K."/>
            <person name="Pangilinan J."/>
            <person name="Ruiz-duenas F.J."/>
            <person name="Barrasa J.M."/>
            <person name="Sanchez-Garcia M."/>
            <person name="Camarero S."/>
            <person name="Miyauchi S."/>
            <person name="Serrano A."/>
            <person name="Linde D."/>
            <person name="Babiker R."/>
            <person name="Drula E."/>
            <person name="Ayuso-Fernandez I."/>
            <person name="Pacheco R."/>
            <person name="Padilla G."/>
            <person name="Ferreira P."/>
            <person name="Barriuso J."/>
            <person name="Kellner H."/>
            <person name="Castanera R."/>
            <person name="Alfaro M."/>
            <person name="Ramirez L."/>
            <person name="Pisabarro A.G."/>
            <person name="Kuo A."/>
            <person name="Tritt A."/>
            <person name="Lipzen A."/>
            <person name="He G."/>
            <person name="Yan M."/>
            <person name="Ng V."/>
            <person name="Cullen D."/>
            <person name="Martin F."/>
            <person name="Rosso M.-N."/>
            <person name="Henrissat B."/>
            <person name="Hibbett D."/>
            <person name="Martinez A.T."/>
            <person name="Grigoriev I.V."/>
        </authorList>
    </citation>
    <scope>NUCLEOTIDE SEQUENCE</scope>
    <source>
        <strain evidence="1">AH 44721</strain>
    </source>
</reference>
<protein>
    <submittedName>
        <fullName evidence="1">Uncharacterized protein</fullName>
    </submittedName>
</protein>
<evidence type="ECO:0000313" key="1">
    <source>
        <dbReference type="EMBL" id="KAF8907896.1"/>
    </source>
</evidence>